<evidence type="ECO:0000313" key="7">
    <source>
        <dbReference type="EMBL" id="XDJ53178.1"/>
    </source>
</evidence>
<feature type="region of interest" description="Disordered" evidence="5">
    <location>
        <begin position="1"/>
        <end position="27"/>
    </location>
</feature>
<dbReference type="RefSeq" id="WP_368644359.1">
    <property type="nucleotide sequence ID" value="NZ_CP158256.1"/>
</dbReference>
<name>A0AB39DGS7_9BURK</name>
<keyword evidence="2 6" id="KW-0812">Transmembrane</keyword>
<dbReference type="InterPro" id="IPR007792">
    <property type="entry name" value="T4SS_VirB3/TrbD/AvhB"/>
</dbReference>
<evidence type="ECO:0000256" key="6">
    <source>
        <dbReference type="SAM" id="Phobius"/>
    </source>
</evidence>
<sequence length="134" mass="15213">MATHTSDTRPGHQDSTGQTHATHQNPNTYPVFKGLGRKATFMGIPTTLMLGAFVCVAVIAMTAGLAWWGLLFVVMPALAIATRDDDKALDVLWLELKTRRMNRNQRFWCGSSYATQGYRRHRPWHSLIHRRNHP</sequence>
<feature type="compositionally biased region" description="Basic and acidic residues" evidence="5">
    <location>
        <begin position="1"/>
        <end position="12"/>
    </location>
</feature>
<dbReference type="AlphaFoldDB" id="A0AB39DGS7"/>
<keyword evidence="4 6" id="KW-0472">Membrane</keyword>
<comment type="subcellular location">
    <subcellularLocation>
        <location evidence="1">Membrane</location>
    </subcellularLocation>
</comment>
<feature type="compositionally biased region" description="Polar residues" evidence="5">
    <location>
        <begin position="13"/>
        <end position="27"/>
    </location>
</feature>
<gene>
    <name evidence="7" type="ORF">ABRZ01_01300</name>
</gene>
<dbReference type="Pfam" id="PF05101">
    <property type="entry name" value="VirB3"/>
    <property type="match status" value="1"/>
</dbReference>
<evidence type="ECO:0000256" key="5">
    <source>
        <dbReference type="SAM" id="MobiDB-lite"/>
    </source>
</evidence>
<evidence type="ECO:0000256" key="2">
    <source>
        <dbReference type="ARBA" id="ARBA00022692"/>
    </source>
</evidence>
<accession>A0AB39DGS7</accession>
<reference evidence="7" key="1">
    <citation type="submission" date="2024-05" db="EMBL/GenBank/DDBJ databases">
        <authorList>
            <person name="Luo Y.-C."/>
            <person name="Nicholds J."/>
            <person name="Mortimer T."/>
            <person name="Maboni G."/>
        </authorList>
    </citation>
    <scope>NUCLEOTIDE SEQUENCE</scope>
    <source>
        <strain evidence="7">150964</strain>
    </source>
</reference>
<dbReference type="EMBL" id="CP158256">
    <property type="protein sequence ID" value="XDJ53178.1"/>
    <property type="molecule type" value="Genomic_DNA"/>
</dbReference>
<evidence type="ECO:0000256" key="1">
    <source>
        <dbReference type="ARBA" id="ARBA00004370"/>
    </source>
</evidence>
<keyword evidence="3 6" id="KW-1133">Transmembrane helix</keyword>
<organism evidence="7">
    <name type="scientific">Castellaniella ginsengisoli</name>
    <dbReference type="NCBI Taxonomy" id="546114"/>
    <lineage>
        <taxon>Bacteria</taxon>
        <taxon>Pseudomonadati</taxon>
        <taxon>Pseudomonadota</taxon>
        <taxon>Betaproteobacteria</taxon>
        <taxon>Burkholderiales</taxon>
        <taxon>Alcaligenaceae</taxon>
        <taxon>Castellaniella</taxon>
    </lineage>
</organism>
<protein>
    <submittedName>
        <fullName evidence="7">VirB3 family type IV secretion system protein</fullName>
    </submittedName>
</protein>
<evidence type="ECO:0000256" key="4">
    <source>
        <dbReference type="ARBA" id="ARBA00023136"/>
    </source>
</evidence>
<evidence type="ECO:0000256" key="3">
    <source>
        <dbReference type="ARBA" id="ARBA00022989"/>
    </source>
</evidence>
<dbReference type="GO" id="GO:0016020">
    <property type="term" value="C:membrane"/>
    <property type="evidence" value="ECO:0007669"/>
    <property type="project" value="UniProtKB-SubCell"/>
</dbReference>
<feature type="transmembrane region" description="Helical" evidence="6">
    <location>
        <begin position="39"/>
        <end position="59"/>
    </location>
</feature>
<proteinExistence type="predicted"/>